<gene>
    <name evidence="3" type="ORF">PISMIDRAFT_108856</name>
</gene>
<keyword evidence="4" id="KW-1185">Reference proteome</keyword>
<protein>
    <recommendedName>
        <fullName evidence="2">Amidohydrolase-related domain-containing protein</fullName>
    </recommendedName>
</protein>
<dbReference type="Gene3D" id="2.120.10.30">
    <property type="entry name" value="TolB, C-terminal domain"/>
    <property type="match status" value="2"/>
</dbReference>
<dbReference type="InterPro" id="IPR032466">
    <property type="entry name" value="Metal_Hydrolase"/>
</dbReference>
<dbReference type="Pfam" id="PF07676">
    <property type="entry name" value="PD40"/>
    <property type="match status" value="1"/>
</dbReference>
<dbReference type="SUPFAM" id="SSF51556">
    <property type="entry name" value="Metallo-dependent hydrolases"/>
    <property type="match status" value="1"/>
</dbReference>
<name>A0A0C9YQ68_9AGAM</name>
<reference evidence="4" key="2">
    <citation type="submission" date="2015-01" db="EMBL/GenBank/DDBJ databases">
        <title>Evolutionary Origins and Diversification of the Mycorrhizal Mutualists.</title>
        <authorList>
            <consortium name="DOE Joint Genome Institute"/>
            <consortium name="Mycorrhizal Genomics Consortium"/>
            <person name="Kohler A."/>
            <person name="Kuo A."/>
            <person name="Nagy L.G."/>
            <person name="Floudas D."/>
            <person name="Copeland A."/>
            <person name="Barry K.W."/>
            <person name="Cichocki N."/>
            <person name="Veneault-Fourrey C."/>
            <person name="LaButti K."/>
            <person name="Lindquist E.A."/>
            <person name="Lipzen A."/>
            <person name="Lundell T."/>
            <person name="Morin E."/>
            <person name="Murat C."/>
            <person name="Riley R."/>
            <person name="Ohm R."/>
            <person name="Sun H."/>
            <person name="Tunlid A."/>
            <person name="Henrissat B."/>
            <person name="Grigoriev I.V."/>
            <person name="Hibbett D.S."/>
            <person name="Martin F."/>
        </authorList>
    </citation>
    <scope>NUCLEOTIDE SEQUENCE [LARGE SCALE GENOMIC DNA]</scope>
    <source>
        <strain evidence="4">441</strain>
    </source>
</reference>
<dbReference type="SUPFAM" id="SSF82171">
    <property type="entry name" value="DPP6 N-terminal domain-like"/>
    <property type="match status" value="1"/>
</dbReference>
<dbReference type="Gene3D" id="3.30.110.90">
    <property type="entry name" value="Amidohydrolase"/>
    <property type="match status" value="1"/>
</dbReference>
<evidence type="ECO:0000256" key="1">
    <source>
        <dbReference type="SAM" id="Phobius"/>
    </source>
</evidence>
<evidence type="ECO:0000313" key="3">
    <source>
        <dbReference type="EMBL" id="KIK18771.1"/>
    </source>
</evidence>
<evidence type="ECO:0000259" key="2">
    <source>
        <dbReference type="Pfam" id="PF01979"/>
    </source>
</evidence>
<keyword evidence="1" id="KW-1133">Transmembrane helix</keyword>
<dbReference type="InterPro" id="IPR011042">
    <property type="entry name" value="6-blade_b-propeller_TolB-like"/>
</dbReference>
<dbReference type="PANTHER" id="PTHR43135">
    <property type="entry name" value="ALPHA-D-RIBOSE 1-METHYLPHOSPHONATE 5-TRIPHOSPHATE DIPHOSPHATASE"/>
    <property type="match status" value="1"/>
</dbReference>
<dbReference type="InterPro" id="IPR011059">
    <property type="entry name" value="Metal-dep_hydrolase_composite"/>
</dbReference>
<feature type="transmembrane region" description="Helical" evidence="1">
    <location>
        <begin position="36"/>
        <end position="56"/>
    </location>
</feature>
<dbReference type="Pfam" id="PF01979">
    <property type="entry name" value="Amidohydro_1"/>
    <property type="match status" value="1"/>
</dbReference>
<dbReference type="OrthoDB" id="194468at2759"/>
<dbReference type="PANTHER" id="PTHR43135:SF3">
    <property type="entry name" value="ALPHA-D-RIBOSE 1-METHYLPHOSPHONATE 5-TRIPHOSPHATE DIPHOSPHATASE"/>
    <property type="match status" value="1"/>
</dbReference>
<dbReference type="Proteomes" id="UP000054018">
    <property type="component" value="Unassembled WGS sequence"/>
</dbReference>
<sequence length="1289" mass="141581">MHLDVKRDVKSTKQGELPFTLSATYASPPTRRSRTVVAFPTLLASVCLAFLVWRGAFLPSVLNPIRASSVTYPSSPSLSLGYDDPASEFKDDVFPLRQHDPWDISTDFPYPRTLKYDVEEGTWLRLDVHPVSGDIVFDMAGDLYCLPASSYTHKNLALRITTQAIPILTGVPHDSDPRFSPEGDMLAFRSDAGLGVDNIWVMPWSAGGCTEMDVYSPSVTSSDAIALKEYEDNLLAQGVKETEDRRLRRLSREGRLSARRVTNETYNWVSDPRWHPSGAKIIATKWYFSSRSLGAGEGWEYPVPSLDDKEHPVEINAGKRLIFRDLPFGWSKSDYVEQQIGHEQFSWAADDVVVYAGNVRDSQGTFTYSKDVHMGIYSIFSKNLTSGFKEVLVDAFPGGASRPTLSRDGRTLAFVRRVRDKEALVLKDLETGTLHYIWFGLTYDLSTIYAPMGTYPSFAFSPSDDAILIWAVGQIYHVPISKNTVGERVAGTEPRPVRFRAHIEIKVADTLRAKTDVRDLEEENQRLHAFTHLSLDNSGKKALFQASGVTYLQDIGSSVPAERVPVVHPKAAYYSPSFVGGDGALVIHARWSDMYFSSFEIADLNTGTVRELTNLPMGRYSSPVVSGGDTARRTIAFIKLGGDVLTGNVVATAHTGIWVGEITLPAQGGSSSVIEVEGARKISTTIDPSDDKLKLSFISSSKLLVQESDRVFTVDLSEEADEWGRYVEEELAKGYSTDELAFSHTSQGAAFVNFLHVYYAPNVNISTALWSKPGKAPAGLTRLSLDGGHDVVFSGDGTVIGWLLGPYFHTVPVSLLSTCSKAIQKDTTTFGISCVRNLLNVTEIAVYYESEVSRLRREAKVHATSRDGDVVTFVNATILSMENGELSADLITGGSVVLRGGYIDAVGKDGEVPVPEGSVVIQADGGYIVPGFIDAHAHWNGESETFPASSWEMETFLAYGVTTVHNPSLQNYLGFIGRGRVESGLMIGPRIFHTGQIIYGASSYSYHHDIANTEEAKEALTRIKVEGGPASWSYKNYNLPARASRQRLLLQARRMNMACVPEGGMNFDWDLTYIVDGMTTVEHNIPVSVLYDDLLSLFALSGTGTTPTHIVNYGGAFGEQYLWATEDLPGDDKLRRFTRHDILEGLSESTARPLSSLAFLNVSTSVAKMVHRGIHAHIGAHGEPPLGLMYHHEMALGKVGGLSTYEVLRAATIHAAVTFGLDESIGSVSAGKLADLVVYPGGVDLLENLQKTRDLKYVIRGGRIWEAEDMTEVWPMKGRKQTMPPINAD</sequence>
<dbReference type="SUPFAM" id="SSF51338">
    <property type="entry name" value="Composite domain of metallo-dependent hydrolases"/>
    <property type="match status" value="1"/>
</dbReference>
<keyword evidence="1" id="KW-0812">Transmembrane</keyword>
<dbReference type="STRING" id="765257.A0A0C9YQ68"/>
<dbReference type="InterPro" id="IPR051781">
    <property type="entry name" value="Metallo-dep_Hydrolase"/>
</dbReference>
<feature type="domain" description="Amidohydrolase-related" evidence="2">
    <location>
        <begin position="1191"/>
        <end position="1264"/>
    </location>
</feature>
<dbReference type="Gene3D" id="1.20.58.520">
    <property type="entry name" value="Amidohydrolase"/>
    <property type="match status" value="1"/>
</dbReference>
<dbReference type="InterPro" id="IPR006680">
    <property type="entry name" value="Amidohydro-rel"/>
</dbReference>
<proteinExistence type="predicted"/>
<keyword evidence="1" id="KW-0472">Membrane</keyword>
<evidence type="ECO:0000313" key="4">
    <source>
        <dbReference type="Proteomes" id="UP000054018"/>
    </source>
</evidence>
<dbReference type="Gene3D" id="2.30.40.10">
    <property type="entry name" value="Urease, subunit C, domain 1"/>
    <property type="match status" value="1"/>
</dbReference>
<dbReference type="InterPro" id="IPR011659">
    <property type="entry name" value="WD40"/>
</dbReference>
<dbReference type="EMBL" id="KN833797">
    <property type="protein sequence ID" value="KIK18771.1"/>
    <property type="molecule type" value="Genomic_DNA"/>
</dbReference>
<dbReference type="GO" id="GO:0016810">
    <property type="term" value="F:hydrolase activity, acting on carbon-nitrogen (but not peptide) bonds"/>
    <property type="evidence" value="ECO:0007669"/>
    <property type="project" value="InterPro"/>
</dbReference>
<reference evidence="3 4" key="1">
    <citation type="submission" date="2014-04" db="EMBL/GenBank/DDBJ databases">
        <authorList>
            <consortium name="DOE Joint Genome Institute"/>
            <person name="Kuo A."/>
            <person name="Kohler A."/>
            <person name="Costa M.D."/>
            <person name="Nagy L.G."/>
            <person name="Floudas D."/>
            <person name="Copeland A."/>
            <person name="Barry K.W."/>
            <person name="Cichocki N."/>
            <person name="Veneault-Fourrey C."/>
            <person name="LaButti K."/>
            <person name="Lindquist E.A."/>
            <person name="Lipzen A."/>
            <person name="Lundell T."/>
            <person name="Morin E."/>
            <person name="Murat C."/>
            <person name="Sun H."/>
            <person name="Tunlid A."/>
            <person name="Henrissat B."/>
            <person name="Grigoriev I.V."/>
            <person name="Hibbett D.S."/>
            <person name="Martin F."/>
            <person name="Nordberg H.P."/>
            <person name="Cantor M.N."/>
            <person name="Hua S.X."/>
        </authorList>
    </citation>
    <scope>NUCLEOTIDE SEQUENCE [LARGE SCALE GENOMIC DNA]</scope>
    <source>
        <strain evidence="3 4">441</strain>
    </source>
</reference>
<organism evidence="3 4">
    <name type="scientific">Pisolithus microcarpus 441</name>
    <dbReference type="NCBI Taxonomy" id="765257"/>
    <lineage>
        <taxon>Eukaryota</taxon>
        <taxon>Fungi</taxon>
        <taxon>Dikarya</taxon>
        <taxon>Basidiomycota</taxon>
        <taxon>Agaricomycotina</taxon>
        <taxon>Agaricomycetes</taxon>
        <taxon>Agaricomycetidae</taxon>
        <taxon>Boletales</taxon>
        <taxon>Sclerodermatineae</taxon>
        <taxon>Pisolithaceae</taxon>
        <taxon>Pisolithus</taxon>
    </lineage>
</organism>
<dbReference type="HOGENOM" id="CLU_003547_0_0_1"/>
<accession>A0A0C9YQ68</accession>
<dbReference type="Gene3D" id="3.40.50.10910">
    <property type="entry name" value="Amidohydrolase"/>
    <property type="match status" value="1"/>
</dbReference>